<keyword evidence="2 5" id="KW-0238">DNA-binding</keyword>
<dbReference type="Gene3D" id="1.10.10.10">
    <property type="entry name" value="Winged helix-like DNA-binding domain superfamily/Winged helix DNA-binding domain"/>
    <property type="match status" value="1"/>
</dbReference>
<proteinExistence type="predicted"/>
<comment type="caution">
    <text evidence="5">The sequence shown here is derived from an EMBL/GenBank/DDBJ whole genome shotgun (WGS) entry which is preliminary data.</text>
</comment>
<dbReference type="PANTHER" id="PTHR34580">
    <property type="match status" value="1"/>
</dbReference>
<dbReference type="InterPro" id="IPR026881">
    <property type="entry name" value="WYL_dom"/>
</dbReference>
<gene>
    <name evidence="5" type="ORF">ATJ78_0449</name>
</gene>
<evidence type="ECO:0000259" key="4">
    <source>
        <dbReference type="PROSITE" id="PS51000"/>
    </source>
</evidence>
<dbReference type="GO" id="GO:0003677">
    <property type="term" value="F:DNA binding"/>
    <property type="evidence" value="ECO:0007669"/>
    <property type="project" value="UniProtKB-KW"/>
</dbReference>
<evidence type="ECO:0000313" key="5">
    <source>
        <dbReference type="EMBL" id="PFG29542.1"/>
    </source>
</evidence>
<keyword evidence="3" id="KW-0804">Transcription</keyword>
<organism evidence="5 6">
    <name type="scientific">Paramicrobacterium agarici</name>
    <dbReference type="NCBI Taxonomy" id="630514"/>
    <lineage>
        <taxon>Bacteria</taxon>
        <taxon>Bacillati</taxon>
        <taxon>Actinomycetota</taxon>
        <taxon>Actinomycetes</taxon>
        <taxon>Micrococcales</taxon>
        <taxon>Microbacteriaceae</taxon>
        <taxon>Paramicrobacterium</taxon>
    </lineage>
</organism>
<dbReference type="PROSITE" id="PS51000">
    <property type="entry name" value="HTH_DEOR_2"/>
    <property type="match status" value="1"/>
</dbReference>
<dbReference type="InterPro" id="IPR036388">
    <property type="entry name" value="WH-like_DNA-bd_sf"/>
</dbReference>
<evidence type="ECO:0000256" key="3">
    <source>
        <dbReference type="ARBA" id="ARBA00023163"/>
    </source>
</evidence>
<dbReference type="Pfam" id="PF25583">
    <property type="entry name" value="WCX"/>
    <property type="match status" value="1"/>
</dbReference>
<dbReference type="AlphaFoldDB" id="A0A2A9DU91"/>
<evidence type="ECO:0000313" key="6">
    <source>
        <dbReference type="Proteomes" id="UP000221369"/>
    </source>
</evidence>
<dbReference type="InterPro" id="IPR057727">
    <property type="entry name" value="WCX_dom"/>
</dbReference>
<sequence length="309" mass="32597">MRADRLIRVLFVLQSRESVTAAQLAVELETSVATARRDLEALSMSGVPVYPQPGRGGGWRLLGGARTNLTGLTESESTALFALLGKAQGGAREAASAIQKLLAALPATFRHNAQRAIGSTLDDGAAWGDAPTSTPAEVSTLQRAISHERAIHLGYRAHPASAATPLGVATRGGHWYLLADPGAGPRMYRVDRIRDLSILDSDAPPPPGFDLSRAWADAVAAVESLRGASSAEVLVDDDAVAAFVRRFGRQASVQDAVGNGRVRVEARAQSTEALAEQLAGWAAVIEVVGPSEVRRALADLGRRLVNRYG</sequence>
<dbReference type="PROSITE" id="PS52050">
    <property type="entry name" value="WYL"/>
    <property type="match status" value="1"/>
</dbReference>
<dbReference type="PANTHER" id="PTHR34580:SF1">
    <property type="entry name" value="PROTEIN PAFC"/>
    <property type="match status" value="1"/>
</dbReference>
<dbReference type="InterPro" id="IPR013196">
    <property type="entry name" value="HTH_11"/>
</dbReference>
<dbReference type="RefSeq" id="WP_098406105.1">
    <property type="nucleotide sequence ID" value="NZ_PDJE01000001.1"/>
</dbReference>
<dbReference type="InterPro" id="IPR051534">
    <property type="entry name" value="CBASS_pafABC_assoc_protein"/>
</dbReference>
<dbReference type="GO" id="GO:0003700">
    <property type="term" value="F:DNA-binding transcription factor activity"/>
    <property type="evidence" value="ECO:0007669"/>
    <property type="project" value="InterPro"/>
</dbReference>
<dbReference type="EMBL" id="PDJE01000001">
    <property type="protein sequence ID" value="PFG29542.1"/>
    <property type="molecule type" value="Genomic_DNA"/>
</dbReference>
<dbReference type="Pfam" id="PF08279">
    <property type="entry name" value="HTH_11"/>
    <property type="match status" value="1"/>
</dbReference>
<dbReference type="PIRSF" id="PIRSF016838">
    <property type="entry name" value="PafC"/>
    <property type="match status" value="1"/>
</dbReference>
<keyword evidence="1" id="KW-0805">Transcription regulation</keyword>
<dbReference type="Pfam" id="PF13280">
    <property type="entry name" value="WYL"/>
    <property type="match status" value="1"/>
</dbReference>
<reference evidence="5 6" key="1">
    <citation type="submission" date="2017-10" db="EMBL/GenBank/DDBJ databases">
        <title>Sequencing the genomes of 1000 actinobacteria strains.</title>
        <authorList>
            <person name="Klenk H.-P."/>
        </authorList>
    </citation>
    <scope>NUCLEOTIDE SEQUENCE [LARGE SCALE GENOMIC DNA]</scope>
    <source>
        <strain evidence="5 6">DSM 21798</strain>
    </source>
</reference>
<dbReference type="InterPro" id="IPR001034">
    <property type="entry name" value="DeoR_HTH"/>
</dbReference>
<keyword evidence="6" id="KW-1185">Reference proteome</keyword>
<name>A0A2A9DU91_9MICO</name>
<feature type="domain" description="HTH deoR-type" evidence="4">
    <location>
        <begin position="2"/>
        <end position="67"/>
    </location>
</feature>
<protein>
    <submittedName>
        <fullName evidence="5">Putative DNA-binding transcriptional regulator YafY</fullName>
    </submittedName>
</protein>
<dbReference type="InterPro" id="IPR036390">
    <property type="entry name" value="WH_DNA-bd_sf"/>
</dbReference>
<evidence type="ECO:0000256" key="1">
    <source>
        <dbReference type="ARBA" id="ARBA00023015"/>
    </source>
</evidence>
<dbReference type="Proteomes" id="UP000221369">
    <property type="component" value="Unassembled WGS sequence"/>
</dbReference>
<dbReference type="InterPro" id="IPR018356">
    <property type="entry name" value="Tscrpt_reg_HTH_DeoR_CS"/>
</dbReference>
<dbReference type="InterPro" id="IPR028349">
    <property type="entry name" value="PafC-like"/>
</dbReference>
<evidence type="ECO:0000256" key="2">
    <source>
        <dbReference type="ARBA" id="ARBA00023125"/>
    </source>
</evidence>
<accession>A0A2A9DU91</accession>
<dbReference type="SUPFAM" id="SSF46785">
    <property type="entry name" value="Winged helix' DNA-binding domain"/>
    <property type="match status" value="1"/>
</dbReference>
<dbReference type="PROSITE" id="PS00894">
    <property type="entry name" value="HTH_DEOR_1"/>
    <property type="match status" value="1"/>
</dbReference>